<comment type="caution">
    <text evidence="4">The sequence shown here is derived from an EMBL/GenBank/DDBJ whole genome shotgun (WGS) entry which is preliminary data.</text>
</comment>
<dbReference type="PANTHER" id="PTHR10796">
    <property type="entry name" value="PATCHED-RELATED"/>
    <property type="match status" value="1"/>
</dbReference>
<evidence type="ECO:0000256" key="2">
    <source>
        <dbReference type="SAM" id="Phobius"/>
    </source>
</evidence>
<accession>A0AAV4EPS1</accession>
<organism evidence="4 5">
    <name type="scientific">Elysia marginata</name>
    <dbReference type="NCBI Taxonomy" id="1093978"/>
    <lineage>
        <taxon>Eukaryota</taxon>
        <taxon>Metazoa</taxon>
        <taxon>Spiralia</taxon>
        <taxon>Lophotrochozoa</taxon>
        <taxon>Mollusca</taxon>
        <taxon>Gastropoda</taxon>
        <taxon>Heterobranchia</taxon>
        <taxon>Euthyneura</taxon>
        <taxon>Panpulmonata</taxon>
        <taxon>Sacoglossa</taxon>
        <taxon>Placobranchoidea</taxon>
        <taxon>Plakobranchidae</taxon>
        <taxon>Elysia</taxon>
    </lineage>
</organism>
<gene>
    <name evidence="4" type="ORF">ElyMa_000137500</name>
</gene>
<dbReference type="InterPro" id="IPR051697">
    <property type="entry name" value="Patched_domain-protein"/>
</dbReference>
<dbReference type="GO" id="GO:0016020">
    <property type="term" value="C:membrane"/>
    <property type="evidence" value="ECO:0007669"/>
    <property type="project" value="TreeGrafter"/>
</dbReference>
<dbReference type="InterPro" id="IPR053958">
    <property type="entry name" value="HMGCR/SNAP/NPC1-like_SSD"/>
</dbReference>
<comment type="similarity">
    <text evidence="1">Belongs to the patched family.</text>
</comment>
<evidence type="ECO:0000256" key="1">
    <source>
        <dbReference type="ARBA" id="ARBA00005585"/>
    </source>
</evidence>
<feature type="domain" description="SSD" evidence="3">
    <location>
        <begin position="1"/>
        <end position="39"/>
    </location>
</feature>
<feature type="transmembrane region" description="Helical" evidence="2">
    <location>
        <begin position="16"/>
        <end position="39"/>
    </location>
</feature>
<dbReference type="PROSITE" id="PS50156">
    <property type="entry name" value="SSD"/>
    <property type="match status" value="1"/>
</dbReference>
<protein>
    <submittedName>
        <fullName evidence="4">Patched domain-containing protein 3</fullName>
    </submittedName>
</protein>
<evidence type="ECO:0000313" key="4">
    <source>
        <dbReference type="EMBL" id="GFR62716.1"/>
    </source>
</evidence>
<feature type="transmembrane region" description="Helical" evidence="2">
    <location>
        <begin position="101"/>
        <end position="124"/>
    </location>
</feature>
<keyword evidence="2" id="KW-1133">Transmembrane helix</keyword>
<dbReference type="PANTHER" id="PTHR10796:SF92">
    <property type="entry name" value="PATCHED-RELATED, ISOFORM A"/>
    <property type="match status" value="1"/>
</dbReference>
<dbReference type="Proteomes" id="UP000762676">
    <property type="component" value="Unassembled WGS sequence"/>
</dbReference>
<dbReference type="Pfam" id="PF12349">
    <property type="entry name" value="Sterol-sensing"/>
    <property type="match status" value="1"/>
</dbReference>
<dbReference type="EMBL" id="BMAT01000250">
    <property type="protein sequence ID" value="GFR62716.1"/>
    <property type="molecule type" value="Genomic_DNA"/>
</dbReference>
<evidence type="ECO:0000259" key="3">
    <source>
        <dbReference type="PROSITE" id="PS50156"/>
    </source>
</evidence>
<keyword evidence="5" id="KW-1185">Reference proteome</keyword>
<name>A0AAV4EPS1_9GAST</name>
<keyword evidence="2" id="KW-0472">Membrane</keyword>
<dbReference type="InterPro" id="IPR000731">
    <property type="entry name" value="SSD"/>
</dbReference>
<keyword evidence="2" id="KW-0812">Transmembrane</keyword>
<reference evidence="4 5" key="1">
    <citation type="journal article" date="2021" name="Elife">
        <title>Chloroplast acquisition without the gene transfer in kleptoplastic sea slugs, Plakobranchus ocellatus.</title>
        <authorList>
            <person name="Maeda T."/>
            <person name="Takahashi S."/>
            <person name="Yoshida T."/>
            <person name="Shimamura S."/>
            <person name="Takaki Y."/>
            <person name="Nagai Y."/>
            <person name="Toyoda A."/>
            <person name="Suzuki Y."/>
            <person name="Arimoto A."/>
            <person name="Ishii H."/>
            <person name="Satoh N."/>
            <person name="Nishiyama T."/>
            <person name="Hasebe M."/>
            <person name="Maruyama T."/>
            <person name="Minagawa J."/>
            <person name="Obokata J."/>
            <person name="Shigenobu S."/>
        </authorList>
    </citation>
    <scope>NUCLEOTIDE SEQUENCE [LARGE SCALE GENOMIC DNA]</scope>
</reference>
<dbReference type="AlphaFoldDB" id="A0AAV4EPS1"/>
<evidence type="ECO:0000313" key="5">
    <source>
        <dbReference type="Proteomes" id="UP000762676"/>
    </source>
</evidence>
<sequence length="237" mass="26203">MIGSTTDLLSVKNFCIYTGISILFCYIANATIFGACLTLHGRRVFSRRHTLTCLPVSKSRDDLQAERGACYALICSGEIPTRPSHDQSICEKGPQAALTKVLLLTPVRVVVLLVFAVYLGVAIWGCTRLQQGLDLKNLLLPSSYYYEYLVWSKQYFGNWLIISFVTTVPTEYSSPEALQLLDSNDEVDVMEGTRAIADASPANVFAFAPVFVMVEQYVTILPGTLKTVGFTLAGQWH</sequence>
<proteinExistence type="inferred from homology"/>